<organism evidence="1 2">
    <name type="scientific">Brevirhabdus pacifica</name>
    <dbReference type="NCBI Taxonomy" id="1267768"/>
    <lineage>
        <taxon>Bacteria</taxon>
        <taxon>Pseudomonadati</taxon>
        <taxon>Pseudomonadota</taxon>
        <taxon>Alphaproteobacteria</taxon>
        <taxon>Rhodobacterales</taxon>
        <taxon>Paracoccaceae</taxon>
        <taxon>Brevirhabdus</taxon>
    </lineage>
</organism>
<dbReference type="InterPro" id="IPR001453">
    <property type="entry name" value="MoaB/Mog_dom"/>
</dbReference>
<dbReference type="STRING" id="1267768.BV394_13875"/>
<dbReference type="EMBL" id="CP019124">
    <property type="protein sequence ID" value="APX90672.1"/>
    <property type="molecule type" value="Genomic_DNA"/>
</dbReference>
<gene>
    <name evidence="1" type="ORF">BV394_13875</name>
</gene>
<dbReference type="SMART" id="SM00852">
    <property type="entry name" value="MoCF_biosynth"/>
    <property type="match status" value="1"/>
</dbReference>
<reference evidence="1 2" key="1">
    <citation type="submission" date="2017-01" db="EMBL/GenBank/DDBJ databases">
        <title>Genomic analysis of Xuhuaishuia manganoxidans DY6-4.</title>
        <authorList>
            <person name="Wang X."/>
        </authorList>
    </citation>
    <scope>NUCLEOTIDE SEQUENCE [LARGE SCALE GENOMIC DNA]</scope>
    <source>
        <strain evidence="1 2">DY6-4</strain>
    </source>
</reference>
<dbReference type="UniPathway" id="UPA00344"/>
<protein>
    <submittedName>
        <fullName evidence="1">Uncharacterized protein</fullName>
    </submittedName>
</protein>
<evidence type="ECO:0000313" key="2">
    <source>
        <dbReference type="Proteomes" id="UP000187266"/>
    </source>
</evidence>
<proteinExistence type="predicted"/>
<keyword evidence="2" id="KW-1185">Reference proteome</keyword>
<dbReference type="Proteomes" id="UP000187266">
    <property type="component" value="Chromosome"/>
</dbReference>
<accession>A0A1U7DL20</accession>
<name>A0A1U7DL20_9RHOB</name>
<dbReference type="AlphaFoldDB" id="A0A1U7DL20"/>
<sequence length="340" mass="34712">MIFGILDTRDCAGAILAHSVPLPGGGRLRKGQVLGRDDIDMLLGAGVARITVARLGADDLHEDEAAARLGQALVAGAGDATDTGLRASAAATGRVNLYATRTGVVEMDADRIRRLNAIDPMITLAVTRPFAQCAEGGMIGTVKIISYGVQARALEKVAALARGAMQVRPVVLAGAELIVTRTDGAGGGAEEGPEDKGIAAVRARLAALGIALERVVTAPHRQDAIAAALGEGRADLRLILTGSATSDIHDVAPTALVAAGGRVSRFGMPVDPGNLLFLGDLGGTPVIGLPGCARSPALNGADFVLSRVACGIHPGPEDFADMAIGGLLKETRQRGRPREG</sequence>
<dbReference type="OrthoDB" id="9779263at2"/>
<dbReference type="InterPro" id="IPR036425">
    <property type="entry name" value="MoaB/Mog-like_dom_sf"/>
</dbReference>
<dbReference type="RefSeq" id="WP_076980689.1">
    <property type="nucleotide sequence ID" value="NZ_CP019124.1"/>
</dbReference>
<accession>A0A2M9DBM0</accession>
<dbReference type="Gene3D" id="3.40.980.10">
    <property type="entry name" value="MoaB/Mog-like domain"/>
    <property type="match status" value="1"/>
</dbReference>
<dbReference type="SUPFAM" id="SSF53218">
    <property type="entry name" value="Molybdenum cofactor biosynthesis proteins"/>
    <property type="match status" value="1"/>
</dbReference>
<dbReference type="CDD" id="cd03522">
    <property type="entry name" value="MoeA_like"/>
    <property type="match status" value="1"/>
</dbReference>
<evidence type="ECO:0000313" key="1">
    <source>
        <dbReference type="EMBL" id="APX90672.1"/>
    </source>
</evidence>